<protein>
    <recommendedName>
        <fullName evidence="3">Chitin synthase export chaperone</fullName>
    </recommendedName>
</protein>
<dbReference type="GO" id="GO:0005789">
    <property type="term" value="C:endoplasmic reticulum membrane"/>
    <property type="evidence" value="ECO:0007669"/>
    <property type="project" value="UniProtKB-SubCell"/>
</dbReference>
<feature type="transmembrane region" description="Helical" evidence="12">
    <location>
        <begin position="264"/>
        <end position="290"/>
    </location>
</feature>
<feature type="region of interest" description="Disordered" evidence="11">
    <location>
        <begin position="344"/>
        <end position="399"/>
    </location>
</feature>
<evidence type="ECO:0000256" key="2">
    <source>
        <dbReference type="ARBA" id="ARBA00009274"/>
    </source>
</evidence>
<dbReference type="AlphaFoldDB" id="A0A2S4VRL4"/>
<evidence type="ECO:0000256" key="9">
    <source>
        <dbReference type="ARBA" id="ARBA00023136"/>
    </source>
</evidence>
<feature type="transmembrane region" description="Helical" evidence="12">
    <location>
        <begin position="90"/>
        <end position="114"/>
    </location>
</feature>
<evidence type="ECO:0000313" key="13">
    <source>
        <dbReference type="EMBL" id="POW12203.1"/>
    </source>
</evidence>
<sequence length="399" mass="43703">IFVTPATATDTEGPDLKKIKNQKNQPITKEETTRLRRKKMGFSFGDFDSICSSAALIICPLMGASSPTSSTRLGIQPNCYARNVELHGVILFQPAVLFIHIIALIMILLMILHIKSKYTAVGRKEIVHFFYFYAIVTLASFFLDSGIIPSSSKVYPFFAAFQTGMLSATFWCLLVNGFVGFQFAEDGTPLSLWSLRGSCLAVFGLTYFIAIATFNSLASFSPSQPLALWIIMYIFNGACVAIYVILQLLLVVRTLDDRWPIGDILFGLGFFVVGLVLIYGFSLTICSAITHYVDGLFFSQLCFLLSVMMVYKYWDSITKEDLEFSVGSKQAVWDISSKEALLSGPGGIGGQGTPEDSDYYPNSGSGQMSPTNSQSMVNPSAGFHGGYPPQGVGTKFSGY</sequence>
<feature type="transmembrane region" description="Helical" evidence="12">
    <location>
        <begin position="44"/>
        <end position="63"/>
    </location>
</feature>
<evidence type="ECO:0000256" key="4">
    <source>
        <dbReference type="ARBA" id="ARBA00022448"/>
    </source>
</evidence>
<feature type="compositionally biased region" description="Polar residues" evidence="11">
    <location>
        <begin position="360"/>
        <end position="378"/>
    </location>
</feature>
<feature type="non-terminal residue" evidence="13">
    <location>
        <position position="1"/>
    </location>
</feature>
<comment type="caution">
    <text evidence="13">The sequence shown here is derived from an EMBL/GenBank/DDBJ whole genome shotgun (WGS) entry which is preliminary data.</text>
</comment>
<proteinExistence type="inferred from homology"/>
<evidence type="ECO:0000313" key="14">
    <source>
        <dbReference type="Proteomes" id="UP000239156"/>
    </source>
</evidence>
<comment type="subcellular location">
    <subcellularLocation>
        <location evidence="1">Endoplasmic reticulum membrane</location>
        <topology evidence="1">Multi-pass membrane protein</topology>
    </subcellularLocation>
</comment>
<keyword evidence="10" id="KW-0961">Cell wall biogenesis/degradation</keyword>
<evidence type="ECO:0000256" key="3">
    <source>
        <dbReference type="ARBA" id="ARBA00018354"/>
    </source>
</evidence>
<dbReference type="PANTHER" id="PTHR35329">
    <property type="entry name" value="CHITIN SYNTHASE EXPORT CHAPERONE"/>
    <property type="match status" value="1"/>
</dbReference>
<keyword evidence="8 12" id="KW-1133">Transmembrane helix</keyword>
<dbReference type="GO" id="GO:0006457">
    <property type="term" value="P:protein folding"/>
    <property type="evidence" value="ECO:0007669"/>
    <property type="project" value="TreeGrafter"/>
</dbReference>
<keyword evidence="4" id="KW-0813">Transport</keyword>
<keyword evidence="7" id="KW-0653">Protein transport</keyword>
<feature type="transmembrane region" description="Helical" evidence="12">
    <location>
        <begin position="155"/>
        <end position="181"/>
    </location>
</feature>
<dbReference type="EMBL" id="PKSL01000033">
    <property type="protein sequence ID" value="POW12203.1"/>
    <property type="molecule type" value="Genomic_DNA"/>
</dbReference>
<accession>A0A2S4VRL4</accession>
<dbReference type="Pfam" id="PF12271">
    <property type="entry name" value="Chs7"/>
    <property type="match status" value="1"/>
</dbReference>
<dbReference type="GO" id="GO:0071555">
    <property type="term" value="P:cell wall organization"/>
    <property type="evidence" value="ECO:0007669"/>
    <property type="project" value="UniProtKB-KW"/>
</dbReference>
<reference evidence="13" key="1">
    <citation type="submission" date="2017-12" db="EMBL/GenBank/DDBJ databases">
        <title>Gene loss provides genomic basis for host adaptation in cereal stripe rust fungi.</title>
        <authorList>
            <person name="Xia C."/>
        </authorList>
    </citation>
    <scope>NUCLEOTIDE SEQUENCE [LARGE SCALE GENOMIC DNA]</scope>
    <source>
        <strain evidence="13">93-210</strain>
    </source>
</reference>
<keyword evidence="5 12" id="KW-0812">Transmembrane</keyword>
<evidence type="ECO:0000256" key="5">
    <source>
        <dbReference type="ARBA" id="ARBA00022692"/>
    </source>
</evidence>
<dbReference type="GO" id="GO:0015031">
    <property type="term" value="P:protein transport"/>
    <property type="evidence" value="ECO:0007669"/>
    <property type="project" value="UniProtKB-KW"/>
</dbReference>
<gene>
    <name evidence="13" type="ORF">PSTT_04728</name>
</gene>
<name>A0A2S4VRL4_9BASI</name>
<feature type="transmembrane region" description="Helical" evidence="12">
    <location>
        <begin position="193"/>
        <end position="214"/>
    </location>
</feature>
<dbReference type="InterPro" id="IPR022057">
    <property type="entry name" value="Chs7"/>
</dbReference>
<evidence type="ECO:0000256" key="12">
    <source>
        <dbReference type="SAM" id="Phobius"/>
    </source>
</evidence>
<evidence type="ECO:0000256" key="11">
    <source>
        <dbReference type="SAM" id="MobiDB-lite"/>
    </source>
</evidence>
<dbReference type="VEuPathDB" id="FungiDB:PSHT_04164"/>
<keyword evidence="9 12" id="KW-0472">Membrane</keyword>
<feature type="transmembrane region" description="Helical" evidence="12">
    <location>
        <begin position="226"/>
        <end position="252"/>
    </location>
</feature>
<evidence type="ECO:0000256" key="8">
    <source>
        <dbReference type="ARBA" id="ARBA00022989"/>
    </source>
</evidence>
<keyword evidence="6" id="KW-0256">Endoplasmic reticulum</keyword>
<comment type="similarity">
    <text evidence="2">Belongs to the CHS7 family.</text>
</comment>
<feature type="transmembrane region" description="Helical" evidence="12">
    <location>
        <begin position="126"/>
        <end position="143"/>
    </location>
</feature>
<evidence type="ECO:0000256" key="10">
    <source>
        <dbReference type="ARBA" id="ARBA00023316"/>
    </source>
</evidence>
<evidence type="ECO:0000256" key="1">
    <source>
        <dbReference type="ARBA" id="ARBA00004477"/>
    </source>
</evidence>
<dbReference type="PANTHER" id="PTHR35329:SF2">
    <property type="entry name" value="CHITIN SYNTHASE EXPORT CHAPERONE"/>
    <property type="match status" value="1"/>
</dbReference>
<dbReference type="VEuPathDB" id="FungiDB:PSTT_04728"/>
<evidence type="ECO:0000256" key="6">
    <source>
        <dbReference type="ARBA" id="ARBA00022824"/>
    </source>
</evidence>
<evidence type="ECO:0000256" key="7">
    <source>
        <dbReference type="ARBA" id="ARBA00022927"/>
    </source>
</evidence>
<feature type="transmembrane region" description="Helical" evidence="12">
    <location>
        <begin position="296"/>
        <end position="314"/>
    </location>
</feature>
<keyword evidence="14" id="KW-1185">Reference proteome</keyword>
<organism evidence="13 14">
    <name type="scientific">Puccinia striiformis</name>
    <dbReference type="NCBI Taxonomy" id="27350"/>
    <lineage>
        <taxon>Eukaryota</taxon>
        <taxon>Fungi</taxon>
        <taxon>Dikarya</taxon>
        <taxon>Basidiomycota</taxon>
        <taxon>Pucciniomycotina</taxon>
        <taxon>Pucciniomycetes</taxon>
        <taxon>Pucciniales</taxon>
        <taxon>Pucciniaceae</taxon>
        <taxon>Puccinia</taxon>
    </lineage>
</organism>
<dbReference type="GO" id="GO:0051082">
    <property type="term" value="F:unfolded protein binding"/>
    <property type="evidence" value="ECO:0007669"/>
    <property type="project" value="TreeGrafter"/>
</dbReference>
<dbReference type="Proteomes" id="UP000239156">
    <property type="component" value="Unassembled WGS sequence"/>
</dbReference>